<dbReference type="AlphaFoldDB" id="A0AAV3T0Q1"/>
<evidence type="ECO:0000313" key="1">
    <source>
        <dbReference type="EMBL" id="GAA0651063.1"/>
    </source>
</evidence>
<organism evidence="1 2">
    <name type="scientific">Salarchaeum japonicum</name>
    <dbReference type="NCBI Taxonomy" id="555573"/>
    <lineage>
        <taxon>Archaea</taxon>
        <taxon>Methanobacteriati</taxon>
        <taxon>Methanobacteriota</taxon>
        <taxon>Stenosarchaea group</taxon>
        <taxon>Halobacteria</taxon>
        <taxon>Halobacteriales</taxon>
        <taxon>Halobacteriaceae</taxon>
    </lineage>
</organism>
<comment type="caution">
    <text evidence="1">The sequence shown here is derived from an EMBL/GenBank/DDBJ whole genome shotgun (WGS) entry which is preliminary data.</text>
</comment>
<accession>A0AAV3T0Q1</accession>
<dbReference type="RefSeq" id="WP_227261058.1">
    <property type="nucleotide sequence ID" value="NZ_BAAADU010000002.1"/>
</dbReference>
<dbReference type="NCBIfam" id="NF038145">
    <property type="entry name" value="Hvo_1808_fam"/>
    <property type="match status" value="1"/>
</dbReference>
<sequence>MNTRLAAVLGLACLLALAGCANAPTDDPTLAGAADAPADPASDRLGWEHGYWYNESLPVTVSDGLNATEQDAVVHRAMARVEHIRGIEFEEDVPVSVISRETYREQTGSGSGGSGSSTGITFDDVRYEALFLVGESESGSEESSETTSSSVAGYYSPSADRIVIISDTATPVLSETTLGHELVHALQYRNFDLGFSGSTLEARSAALGLIEGDAELVAQRYEAHCGDDWACVSQPASSGSDDGGDSGSGGSGLHYGIYFTQYFPYSDGPGFVASVEQSGGWDAVSDLYADPPASSEQVAQPETYGVDEPTAVSLEDRSDGDWTRLTRSSGAPYAEFGVAGLTGMFAYPAYESSMDDTAARPYVLSPNEFLNRNDAGNVDSSDPINYTTTPVDGWDGDKLYAYKNSGDAAYVWKSVWDSPADAREFAATYRDLLAYWGAQSQGNGVYTIPDGASEFADAFHVSVSGDTVTIVNAPRPSELDDVHAGTPTS</sequence>
<dbReference type="PROSITE" id="PS51257">
    <property type="entry name" value="PROKAR_LIPOPROTEIN"/>
    <property type="match status" value="1"/>
</dbReference>
<dbReference type="Proteomes" id="UP001500194">
    <property type="component" value="Unassembled WGS sequence"/>
</dbReference>
<evidence type="ECO:0000313" key="2">
    <source>
        <dbReference type="Proteomes" id="UP001500194"/>
    </source>
</evidence>
<dbReference type="GeneID" id="68574084"/>
<keyword evidence="2" id="KW-1185">Reference proteome</keyword>
<reference evidence="1 2" key="1">
    <citation type="journal article" date="2019" name="Int. J. Syst. Evol. Microbiol.">
        <title>The Global Catalogue of Microorganisms (GCM) 10K type strain sequencing project: providing services to taxonomists for standard genome sequencing and annotation.</title>
        <authorList>
            <consortium name="The Broad Institute Genomics Platform"/>
            <consortium name="The Broad Institute Genome Sequencing Center for Infectious Disease"/>
            <person name="Wu L."/>
            <person name="Ma J."/>
        </authorList>
    </citation>
    <scope>NUCLEOTIDE SEQUENCE [LARGE SCALE GENOMIC DNA]</scope>
    <source>
        <strain evidence="1 2">JCM 16327</strain>
    </source>
</reference>
<name>A0AAV3T0Q1_9EURY</name>
<dbReference type="InterPro" id="IPR047792">
    <property type="entry name" value="Hvo_1808-like"/>
</dbReference>
<protein>
    <submittedName>
        <fullName evidence="1">Hvo_1808 family surface protein</fullName>
    </submittedName>
</protein>
<dbReference type="EMBL" id="BAAADU010000002">
    <property type="protein sequence ID" value="GAA0651063.1"/>
    <property type="molecule type" value="Genomic_DNA"/>
</dbReference>
<proteinExistence type="predicted"/>
<gene>
    <name evidence="1" type="ORF">GCM10009019_12470</name>
</gene>